<dbReference type="EMBL" id="JAAFZH010000005">
    <property type="protein sequence ID" value="NDU96088.1"/>
    <property type="molecule type" value="Genomic_DNA"/>
</dbReference>
<reference evidence="1 2" key="1">
    <citation type="submission" date="2020-02" db="EMBL/GenBank/DDBJ databases">
        <title>Draft genome sequence of two Spirosoma agri KCTC 52727 and Spirosoma terrae KCTC 52035.</title>
        <authorList>
            <person name="Rojas J."/>
            <person name="Ambika Manirajan B."/>
            <person name="Suarez C."/>
            <person name="Ratering S."/>
            <person name="Schnell S."/>
        </authorList>
    </citation>
    <scope>NUCLEOTIDE SEQUENCE [LARGE SCALE GENOMIC DNA]</scope>
    <source>
        <strain evidence="1 2">KCTC 52035</strain>
    </source>
</reference>
<evidence type="ECO:0000313" key="2">
    <source>
        <dbReference type="Proteomes" id="UP000474175"/>
    </source>
</evidence>
<proteinExistence type="predicted"/>
<dbReference type="AlphaFoldDB" id="A0A6L9LC79"/>
<evidence type="ECO:0000313" key="1">
    <source>
        <dbReference type="EMBL" id="NDU96088.1"/>
    </source>
</evidence>
<dbReference type="RefSeq" id="WP_163949434.1">
    <property type="nucleotide sequence ID" value="NZ_JAAFZH010000005.1"/>
</dbReference>
<comment type="caution">
    <text evidence="1">The sequence shown here is derived from an EMBL/GenBank/DDBJ whole genome shotgun (WGS) entry which is preliminary data.</text>
</comment>
<dbReference type="Gene3D" id="3.40.30.10">
    <property type="entry name" value="Glutaredoxin"/>
    <property type="match status" value="1"/>
</dbReference>
<name>A0A6L9LC79_9BACT</name>
<gene>
    <name evidence="1" type="ORF">GK108_14495</name>
</gene>
<organism evidence="1 2">
    <name type="scientific">Spirosoma terrae</name>
    <dbReference type="NCBI Taxonomy" id="1968276"/>
    <lineage>
        <taxon>Bacteria</taxon>
        <taxon>Pseudomonadati</taxon>
        <taxon>Bacteroidota</taxon>
        <taxon>Cytophagia</taxon>
        <taxon>Cytophagales</taxon>
        <taxon>Cytophagaceae</taxon>
        <taxon>Spirosoma</taxon>
    </lineage>
</organism>
<dbReference type="SUPFAM" id="SSF52833">
    <property type="entry name" value="Thioredoxin-like"/>
    <property type="match status" value="1"/>
</dbReference>
<sequence length="208" mass="23863">MTGEVNPFITPELIQSALTYHQYVTLSNELLAQARTTSEAPNYNTPEILGYAKLNLHRMNRLDKLTAINPALKTALSQLSEPWIWLVLTESWCGDAAQSIPVMHHIAEEAGNITIRFLLRDKNPEVMNGYLTNGGKSIPKLICLRASDLVELGTWGPRPAELQTLFWEWNALKRPFPEVAEDLQRWYNNDRTESIQRELLELIKEWNH</sequence>
<dbReference type="Pfam" id="PF14595">
    <property type="entry name" value="Thioredoxin_9"/>
    <property type="match status" value="1"/>
</dbReference>
<protein>
    <submittedName>
        <fullName evidence="1">Thioredoxin family protein</fullName>
    </submittedName>
</protein>
<dbReference type="InterPro" id="IPR036249">
    <property type="entry name" value="Thioredoxin-like_sf"/>
</dbReference>
<keyword evidence="2" id="KW-1185">Reference proteome</keyword>
<dbReference type="Proteomes" id="UP000474175">
    <property type="component" value="Unassembled WGS sequence"/>
</dbReference>
<accession>A0A6L9LC79</accession>